<sequence length="243" mass="28847">MNYNKKIYFIKDLLDNYLKFEINNNNLIIKNLNEPIEKREFIIKKDVIDYSLYIEAINKIHIFYINSIGDLNYFNYPNYLENIKILNVKNDFPLNNLNINIFNCNIFTTIDYFSKNTLILKWNNHNTPYSNNLKDILSFNTNNFSPKTFKNNNITKLQTLKENNIISPEDEYTKSLLTEISKKDNKIKELMTTMLNSENHIKTLKNEYNNLQLNLNIKISSLLKLLEEKNNIILSLSNIINKK</sequence>
<reference evidence="2 3" key="1">
    <citation type="submission" date="2023-07" db="EMBL/GenBank/DDBJ databases">
        <title>Genomic Encyclopedia of Type Strains, Phase IV (KMG-IV): sequencing the most valuable type-strain genomes for metagenomic binning, comparative biology and taxonomic classification.</title>
        <authorList>
            <person name="Goeker M."/>
        </authorList>
    </citation>
    <scope>NUCLEOTIDE SEQUENCE [LARGE SCALE GENOMIC DNA]</scope>
    <source>
        <strain evidence="2 3">DSM 20694</strain>
    </source>
</reference>
<dbReference type="RefSeq" id="WP_307487256.1">
    <property type="nucleotide sequence ID" value="NZ_JAUSUF010000010.1"/>
</dbReference>
<comment type="caution">
    <text evidence="2">The sequence shown here is derived from an EMBL/GenBank/DDBJ whole genome shotgun (WGS) entry which is preliminary data.</text>
</comment>
<keyword evidence="1" id="KW-0175">Coiled coil</keyword>
<evidence type="ECO:0000256" key="1">
    <source>
        <dbReference type="SAM" id="Coils"/>
    </source>
</evidence>
<protein>
    <submittedName>
        <fullName evidence="2">Uncharacterized protein</fullName>
    </submittedName>
</protein>
<dbReference type="Proteomes" id="UP001228504">
    <property type="component" value="Unassembled WGS sequence"/>
</dbReference>
<gene>
    <name evidence="2" type="ORF">J2S18_002490</name>
</gene>
<evidence type="ECO:0000313" key="2">
    <source>
        <dbReference type="EMBL" id="MDQ0150542.1"/>
    </source>
</evidence>
<accession>A0ABT9UW42</accession>
<dbReference type="EMBL" id="JAUSUF010000010">
    <property type="protein sequence ID" value="MDQ0150542.1"/>
    <property type="molecule type" value="Genomic_DNA"/>
</dbReference>
<feature type="coiled-coil region" evidence="1">
    <location>
        <begin position="187"/>
        <end position="214"/>
    </location>
</feature>
<organism evidence="2 3">
    <name type="scientific">Eubacterium multiforme</name>
    <dbReference type="NCBI Taxonomy" id="83339"/>
    <lineage>
        <taxon>Bacteria</taxon>
        <taxon>Bacillati</taxon>
        <taxon>Bacillota</taxon>
        <taxon>Clostridia</taxon>
        <taxon>Eubacteriales</taxon>
        <taxon>Eubacteriaceae</taxon>
        <taxon>Eubacterium</taxon>
    </lineage>
</organism>
<keyword evidence="3" id="KW-1185">Reference proteome</keyword>
<proteinExistence type="predicted"/>
<evidence type="ECO:0000313" key="3">
    <source>
        <dbReference type="Proteomes" id="UP001228504"/>
    </source>
</evidence>
<name>A0ABT9UW42_9FIRM</name>